<evidence type="ECO:0000313" key="3">
    <source>
        <dbReference type="Proteomes" id="UP000192366"/>
    </source>
</evidence>
<dbReference type="PANTHER" id="PTHR33570">
    <property type="entry name" value="4-CARBOXYMUCONOLACTONE DECARBOXYLASE FAMILY PROTEIN"/>
    <property type="match status" value="1"/>
</dbReference>
<dbReference type="Gene3D" id="1.20.1290.10">
    <property type="entry name" value="AhpD-like"/>
    <property type="match status" value="1"/>
</dbReference>
<dbReference type="InterPro" id="IPR003779">
    <property type="entry name" value="CMD-like"/>
</dbReference>
<dbReference type="GO" id="GO:0051920">
    <property type="term" value="F:peroxiredoxin activity"/>
    <property type="evidence" value="ECO:0007669"/>
    <property type="project" value="InterPro"/>
</dbReference>
<dbReference type="SUPFAM" id="SSF69118">
    <property type="entry name" value="AhpD-like"/>
    <property type="match status" value="1"/>
</dbReference>
<evidence type="ECO:0000259" key="1">
    <source>
        <dbReference type="Pfam" id="PF02627"/>
    </source>
</evidence>
<dbReference type="Proteomes" id="UP000192366">
    <property type="component" value="Unassembled WGS sequence"/>
</dbReference>
<organism evidence="2 3">
    <name type="scientific">Mycolicibacterium bacteremicum</name>
    <name type="common">Mycobacterium bacteremicum</name>
    <dbReference type="NCBI Taxonomy" id="564198"/>
    <lineage>
        <taxon>Bacteria</taxon>
        <taxon>Bacillati</taxon>
        <taxon>Actinomycetota</taxon>
        <taxon>Actinomycetes</taxon>
        <taxon>Mycobacteriales</taxon>
        <taxon>Mycobacteriaceae</taxon>
        <taxon>Mycolicibacterium</taxon>
    </lineage>
</organism>
<name>A0A1W9Z0X1_MYCBA</name>
<sequence length="270" mass="30409">MTVLASDRLERGRRAYADIMTVPAPADSTPATQHLLDFVFAEVWQRPGLTRRERRFVTLPCVAAADSEGPMRDHVYAALNSGDLSIVEMQETVLHFAVYAGWPKASRFNMVVDEQWERIHREKDLPVPPPVPLLPLSTPSDPEARLAVGEQSFRDINCLPYAPQRDNPFQGAGILNFVFGEMWLRPGLGMKERRLITVACVAFQDSPYPILSHVYAALKSRDISFAEMDELALHFAAHYGWPKGSHLNQVIAEQKERVTEEWAQDGASNR</sequence>
<dbReference type="InterPro" id="IPR052512">
    <property type="entry name" value="4CMD/NDH-1_regulator"/>
</dbReference>
<evidence type="ECO:0000313" key="2">
    <source>
        <dbReference type="EMBL" id="ORA05988.1"/>
    </source>
</evidence>
<reference evidence="2 3" key="1">
    <citation type="submission" date="2017-02" db="EMBL/GenBank/DDBJ databases">
        <title>The new phylogeny of genus Mycobacterium.</title>
        <authorList>
            <person name="Tortoli E."/>
            <person name="Trovato A."/>
            <person name="Cirillo D.M."/>
        </authorList>
    </citation>
    <scope>NUCLEOTIDE SEQUENCE [LARGE SCALE GENOMIC DNA]</scope>
    <source>
        <strain evidence="2 3">DSM 45578</strain>
    </source>
</reference>
<feature type="domain" description="Carboxymuconolactone decarboxylase-like" evidence="1">
    <location>
        <begin position="33"/>
        <end position="107"/>
    </location>
</feature>
<proteinExistence type="predicted"/>
<dbReference type="AlphaFoldDB" id="A0A1W9Z0X1"/>
<feature type="domain" description="Carboxymuconolactone decarboxylase-like" evidence="1">
    <location>
        <begin position="174"/>
        <end position="248"/>
    </location>
</feature>
<dbReference type="STRING" id="564198.BST17_06490"/>
<dbReference type="Pfam" id="PF02627">
    <property type="entry name" value="CMD"/>
    <property type="match status" value="2"/>
</dbReference>
<keyword evidence="3" id="KW-1185">Reference proteome</keyword>
<comment type="caution">
    <text evidence="2">The sequence shown here is derived from an EMBL/GenBank/DDBJ whole genome shotgun (WGS) entry which is preliminary data.</text>
</comment>
<dbReference type="PANTHER" id="PTHR33570:SF2">
    <property type="entry name" value="CARBOXYMUCONOLACTONE DECARBOXYLASE-LIKE DOMAIN-CONTAINING PROTEIN"/>
    <property type="match status" value="1"/>
</dbReference>
<dbReference type="InterPro" id="IPR029032">
    <property type="entry name" value="AhpD-like"/>
</dbReference>
<dbReference type="OrthoDB" id="9802489at2"/>
<accession>A0A1W9Z0X1</accession>
<dbReference type="EMBL" id="MVHJ01000004">
    <property type="protein sequence ID" value="ORA05988.1"/>
    <property type="molecule type" value="Genomic_DNA"/>
</dbReference>
<protein>
    <submittedName>
        <fullName evidence="2">Carboxymuconolactone decarboxylase</fullName>
    </submittedName>
</protein>
<gene>
    <name evidence="2" type="ORF">BST17_06490</name>
</gene>